<feature type="non-terminal residue" evidence="1">
    <location>
        <position position="282"/>
    </location>
</feature>
<protein>
    <recommendedName>
        <fullName evidence="3">F-box domain-containing protein</fullName>
    </recommendedName>
</protein>
<dbReference type="EMBL" id="KN840500">
    <property type="protein sequence ID" value="KIP07306.1"/>
    <property type="molecule type" value="Genomic_DNA"/>
</dbReference>
<dbReference type="HOGENOM" id="CLU_036316_4_1_1"/>
<dbReference type="Gene3D" id="3.80.10.10">
    <property type="entry name" value="Ribonuclease Inhibitor"/>
    <property type="match status" value="1"/>
</dbReference>
<evidence type="ECO:0000313" key="2">
    <source>
        <dbReference type="Proteomes" id="UP000053257"/>
    </source>
</evidence>
<sequence length="282" mass="31450">MVPPIPHELSDHVIDFLHDDHRALSACGLTCRAWLAAARYHRFADTSVCGKLGRFIDLLDASPGFAPFVKTLRWSGLAYQWFNSIDPTTLLSVLDRLPSLRELKLTNFVLDSTLISQLCSNESFIDLNGLALNYCSTGTPGEFVQLIRSPKFLKCLGVEGLRCASQDEKFDDSTPPPPVYSLAISGLQIPFMIDTADWLLSGSNRTAVRELRVHITSRVEARQTANLLGKQGEALQRLEIVIDPESNLEVELYESGLSLACLPNLRRCHLTFKLREMFVEGT</sequence>
<accession>A0A0C3RYQ1</accession>
<evidence type="ECO:0000313" key="1">
    <source>
        <dbReference type="EMBL" id="KIP07306.1"/>
    </source>
</evidence>
<evidence type="ECO:0008006" key="3">
    <source>
        <dbReference type="Google" id="ProtNLM"/>
    </source>
</evidence>
<reference evidence="1 2" key="1">
    <citation type="journal article" date="2014" name="PLoS Genet.">
        <title>Analysis of the Phlebiopsis gigantea genome, transcriptome and secretome provides insight into its pioneer colonization strategies of wood.</title>
        <authorList>
            <person name="Hori C."/>
            <person name="Ishida T."/>
            <person name="Igarashi K."/>
            <person name="Samejima M."/>
            <person name="Suzuki H."/>
            <person name="Master E."/>
            <person name="Ferreira P."/>
            <person name="Ruiz-Duenas F.J."/>
            <person name="Held B."/>
            <person name="Canessa P."/>
            <person name="Larrondo L.F."/>
            <person name="Schmoll M."/>
            <person name="Druzhinina I.S."/>
            <person name="Kubicek C.P."/>
            <person name="Gaskell J.A."/>
            <person name="Kersten P."/>
            <person name="St John F."/>
            <person name="Glasner J."/>
            <person name="Sabat G."/>
            <person name="Splinter BonDurant S."/>
            <person name="Syed K."/>
            <person name="Yadav J."/>
            <person name="Mgbeahuruike A.C."/>
            <person name="Kovalchuk A."/>
            <person name="Asiegbu F.O."/>
            <person name="Lackner G."/>
            <person name="Hoffmeister D."/>
            <person name="Rencoret J."/>
            <person name="Gutierrez A."/>
            <person name="Sun H."/>
            <person name="Lindquist E."/>
            <person name="Barry K."/>
            <person name="Riley R."/>
            <person name="Grigoriev I.V."/>
            <person name="Henrissat B."/>
            <person name="Kues U."/>
            <person name="Berka R.M."/>
            <person name="Martinez A.T."/>
            <person name="Covert S.F."/>
            <person name="Blanchette R.A."/>
            <person name="Cullen D."/>
        </authorList>
    </citation>
    <scope>NUCLEOTIDE SEQUENCE [LARGE SCALE GENOMIC DNA]</scope>
    <source>
        <strain evidence="1 2">11061_1 CR5-6</strain>
    </source>
</reference>
<dbReference type="AlphaFoldDB" id="A0A0C3RYQ1"/>
<proteinExistence type="predicted"/>
<name>A0A0C3RYQ1_PHLG1</name>
<dbReference type="STRING" id="745531.A0A0C3RYQ1"/>
<dbReference type="InterPro" id="IPR032675">
    <property type="entry name" value="LRR_dom_sf"/>
</dbReference>
<dbReference type="Proteomes" id="UP000053257">
    <property type="component" value="Unassembled WGS sequence"/>
</dbReference>
<organism evidence="1 2">
    <name type="scientific">Phlebiopsis gigantea (strain 11061_1 CR5-6)</name>
    <name type="common">White-rot fungus</name>
    <name type="synonym">Peniophora gigantea</name>
    <dbReference type="NCBI Taxonomy" id="745531"/>
    <lineage>
        <taxon>Eukaryota</taxon>
        <taxon>Fungi</taxon>
        <taxon>Dikarya</taxon>
        <taxon>Basidiomycota</taxon>
        <taxon>Agaricomycotina</taxon>
        <taxon>Agaricomycetes</taxon>
        <taxon>Polyporales</taxon>
        <taxon>Phanerochaetaceae</taxon>
        <taxon>Phlebiopsis</taxon>
    </lineage>
</organism>
<dbReference type="OrthoDB" id="2734547at2759"/>
<gene>
    <name evidence="1" type="ORF">PHLGIDRAFT_127745</name>
</gene>
<keyword evidence="2" id="KW-1185">Reference proteome</keyword>